<gene>
    <name evidence="4" type="ORF">INT44_006771</name>
</gene>
<reference evidence="4" key="1">
    <citation type="submission" date="2020-12" db="EMBL/GenBank/DDBJ databases">
        <title>Metabolic potential, ecology and presence of endohyphal bacteria is reflected in genomic diversity of Mucoromycotina.</title>
        <authorList>
            <person name="Muszewska A."/>
            <person name="Okrasinska A."/>
            <person name="Steczkiewicz K."/>
            <person name="Drgas O."/>
            <person name="Orlowska M."/>
            <person name="Perlinska-Lenart U."/>
            <person name="Aleksandrzak-Piekarczyk T."/>
            <person name="Szatraj K."/>
            <person name="Zielenkiewicz U."/>
            <person name="Pilsyk S."/>
            <person name="Malc E."/>
            <person name="Mieczkowski P."/>
            <person name="Kruszewska J.S."/>
            <person name="Biernat P."/>
            <person name="Pawlowska J."/>
        </authorList>
    </citation>
    <scope>NUCLEOTIDE SEQUENCE</scope>
    <source>
        <strain evidence="4">WA0000051536</strain>
    </source>
</reference>
<evidence type="ECO:0000313" key="4">
    <source>
        <dbReference type="EMBL" id="KAG2174508.1"/>
    </source>
</evidence>
<feature type="compositionally biased region" description="Polar residues" evidence="1">
    <location>
        <begin position="384"/>
        <end position="393"/>
    </location>
</feature>
<feature type="chain" id="PRO_5034765997" evidence="3">
    <location>
        <begin position="22"/>
        <end position="454"/>
    </location>
</feature>
<keyword evidence="3" id="KW-0732">Signal</keyword>
<dbReference type="PANTHER" id="PTHR38360">
    <property type="entry name" value="OS03G0120000 PROTEIN"/>
    <property type="match status" value="1"/>
</dbReference>
<comment type="caution">
    <text evidence="4">The sequence shown here is derived from an EMBL/GenBank/DDBJ whole genome shotgun (WGS) entry which is preliminary data.</text>
</comment>
<keyword evidence="2" id="KW-0472">Membrane</keyword>
<feature type="compositionally biased region" description="Low complexity" evidence="1">
    <location>
        <begin position="400"/>
        <end position="409"/>
    </location>
</feature>
<feature type="region of interest" description="Disordered" evidence="1">
    <location>
        <begin position="380"/>
        <end position="409"/>
    </location>
</feature>
<keyword evidence="2" id="KW-1133">Transmembrane helix</keyword>
<protein>
    <submittedName>
        <fullName evidence="4">Uncharacterized protein</fullName>
    </submittedName>
</protein>
<dbReference type="EMBL" id="JAEPRA010000016">
    <property type="protein sequence ID" value="KAG2174508.1"/>
    <property type="molecule type" value="Genomic_DNA"/>
</dbReference>
<dbReference type="AlphaFoldDB" id="A0A8H7PIK5"/>
<keyword evidence="5" id="KW-1185">Reference proteome</keyword>
<accession>A0A8H7PIK5</accession>
<name>A0A8H7PIK5_9FUNG</name>
<dbReference type="OrthoDB" id="409848at2759"/>
<keyword evidence="2" id="KW-0812">Transmembrane</keyword>
<dbReference type="Proteomes" id="UP000612746">
    <property type="component" value="Unassembled WGS sequence"/>
</dbReference>
<feature type="transmembrane region" description="Helical" evidence="2">
    <location>
        <begin position="415"/>
        <end position="436"/>
    </location>
</feature>
<evidence type="ECO:0000256" key="3">
    <source>
        <dbReference type="SAM" id="SignalP"/>
    </source>
</evidence>
<evidence type="ECO:0000256" key="1">
    <source>
        <dbReference type="SAM" id="MobiDB-lite"/>
    </source>
</evidence>
<feature type="signal peptide" evidence="3">
    <location>
        <begin position="1"/>
        <end position="21"/>
    </location>
</feature>
<proteinExistence type="predicted"/>
<evidence type="ECO:0000256" key="2">
    <source>
        <dbReference type="SAM" id="Phobius"/>
    </source>
</evidence>
<dbReference type="PANTHER" id="PTHR38360:SF1">
    <property type="entry name" value="F12P19.7"/>
    <property type="match status" value="1"/>
</dbReference>
<organism evidence="4 5">
    <name type="scientific">Umbelopsis vinacea</name>
    <dbReference type="NCBI Taxonomy" id="44442"/>
    <lineage>
        <taxon>Eukaryota</taxon>
        <taxon>Fungi</taxon>
        <taxon>Fungi incertae sedis</taxon>
        <taxon>Mucoromycota</taxon>
        <taxon>Mucoromycotina</taxon>
        <taxon>Umbelopsidomycetes</taxon>
        <taxon>Umbelopsidales</taxon>
        <taxon>Umbelopsidaceae</taxon>
        <taxon>Umbelopsis</taxon>
    </lineage>
</organism>
<sequence length="454" mass="49625">MFKNSIAWALLAMLWALPAQSQSNPANDTANGWIYEELPGYTLLHNLIANTSYALVPQGQVVTVSGNVPQISVPITAAAADTLDVLGFAELLSSNVTNTFTTGSSNILLANTSPCFTMSNNASAPYTFTNGTSTANNTIVFSANDPSLTPLQKVWWLQYLAYFYNEEKVALQTVLSITTNYNCIKIRVNSGVKDPYAIAWTQANMVTPQVYEIRTDTYAKTLITDAAAKMIAPNSAQDKTYTNVGEFHLALHGADVLLDTTPLSEGELYPQWQKIMNMVPGASLFYESEGYYKNRQVYRTDGLVSQSGYSNFPERYAARPDLALMDMIAIQYPTFQNTYNTTWLYNFAIGSSPHTMPANYECKDTLAMISNQIHCYGDEPFTPPATQVAPTNETETEDNSSSGDQSSSLSTGSKAGIAIGVIAGVAALGGAAFLFYRKRPTAEPSHNFYKMDDI</sequence>
<evidence type="ECO:0000313" key="5">
    <source>
        <dbReference type="Proteomes" id="UP000612746"/>
    </source>
</evidence>